<dbReference type="InterPro" id="IPR048067">
    <property type="entry name" value="BREX_3_BrxF"/>
</dbReference>
<dbReference type="EMBL" id="QFFZ01000013">
    <property type="protein sequence ID" value="TEB11568.1"/>
    <property type="molecule type" value="Genomic_DNA"/>
</dbReference>
<evidence type="ECO:0000313" key="2">
    <source>
        <dbReference type="Proteomes" id="UP000297597"/>
    </source>
</evidence>
<dbReference type="AlphaFoldDB" id="A0A4Y7RRF4"/>
<comment type="caution">
    <text evidence="1">The sequence shown here is derived from an EMBL/GenBank/DDBJ whole genome shotgun (WGS) entry which is preliminary data.</text>
</comment>
<accession>A0A4Y7RRF4</accession>
<protein>
    <recommendedName>
        <fullName evidence="3">BREX-3 system P-loop-containing protein BrxF</fullName>
    </recommendedName>
</protein>
<gene>
    <name evidence="1" type="ORF">Pmgp_01586</name>
</gene>
<evidence type="ECO:0000313" key="1">
    <source>
        <dbReference type="EMBL" id="TEB11568.1"/>
    </source>
</evidence>
<proteinExistence type="predicted"/>
<dbReference type="Proteomes" id="UP000297597">
    <property type="component" value="Unassembled WGS sequence"/>
</dbReference>
<organism evidence="1 2">
    <name type="scientific">Pelotomaculum propionicicum</name>
    <dbReference type="NCBI Taxonomy" id="258475"/>
    <lineage>
        <taxon>Bacteria</taxon>
        <taxon>Bacillati</taxon>
        <taxon>Bacillota</taxon>
        <taxon>Clostridia</taxon>
        <taxon>Eubacteriales</taxon>
        <taxon>Desulfotomaculaceae</taxon>
        <taxon>Pelotomaculum</taxon>
    </lineage>
</organism>
<dbReference type="RefSeq" id="WP_192902847.1">
    <property type="nucleotide sequence ID" value="NZ_QFFZ01000013.1"/>
</dbReference>
<keyword evidence="2" id="KW-1185">Reference proteome</keyword>
<name>A0A4Y7RRF4_9FIRM</name>
<reference evidence="1 2" key="1">
    <citation type="journal article" date="2018" name="Environ. Microbiol.">
        <title>Novel energy conservation strategies and behaviour of Pelotomaculum schinkii driving syntrophic propionate catabolism.</title>
        <authorList>
            <person name="Hidalgo-Ahumada C.A.P."/>
            <person name="Nobu M.K."/>
            <person name="Narihiro T."/>
            <person name="Tamaki H."/>
            <person name="Liu W.T."/>
            <person name="Kamagata Y."/>
            <person name="Stams A.J.M."/>
            <person name="Imachi H."/>
            <person name="Sousa D.Z."/>
        </authorList>
    </citation>
    <scope>NUCLEOTIDE SEQUENCE [LARGE SCALE GENOMIC DNA]</scope>
    <source>
        <strain evidence="1 2">MGP</strain>
    </source>
</reference>
<dbReference type="NCBIfam" id="NF033453">
    <property type="entry name" value="BREX_3_BrxF"/>
    <property type="match status" value="1"/>
</dbReference>
<sequence>MSGNPIYNIKKELAHIGYRRHQLLIICGVEHAKIIQDITRELAIPCINLSLKLSEELLEVPVVQRGRKVNQLVDKIVSESTGEILCFEHIELLFHPQLQQDPMRILENISRNKIIVVSWSGRYANGRLTYAEPEHPEYRVYNELEASVITID</sequence>
<evidence type="ECO:0008006" key="3">
    <source>
        <dbReference type="Google" id="ProtNLM"/>
    </source>
</evidence>